<protein>
    <submittedName>
        <fullName evidence="2">GrpB family protein</fullName>
    </submittedName>
</protein>
<proteinExistence type="predicted"/>
<dbReference type="Pfam" id="PF04229">
    <property type="entry name" value="GrpB"/>
    <property type="match status" value="1"/>
</dbReference>
<gene>
    <name evidence="2" type="ORF">O4213_05950</name>
</gene>
<organism evidence="2 3">
    <name type="scientific">Gordonia rubripertincta</name>
    <name type="common">Rhodococcus corallinus</name>
    <dbReference type="NCBI Taxonomy" id="36822"/>
    <lineage>
        <taxon>Bacteria</taxon>
        <taxon>Bacillati</taxon>
        <taxon>Actinomycetota</taxon>
        <taxon>Actinomycetes</taxon>
        <taxon>Mycobacteriales</taxon>
        <taxon>Gordoniaceae</taxon>
        <taxon>Gordonia</taxon>
    </lineage>
</organism>
<dbReference type="EMBL" id="JAPWIE010000002">
    <property type="protein sequence ID" value="MCZ4549516.1"/>
    <property type="molecule type" value="Genomic_DNA"/>
</dbReference>
<comment type="caution">
    <text evidence="2">The sequence shown here is derived from an EMBL/GenBank/DDBJ whole genome shotgun (WGS) entry which is preliminary data.</text>
</comment>
<keyword evidence="1" id="KW-0173">Coenzyme A biosynthesis</keyword>
<dbReference type="InterPro" id="IPR043519">
    <property type="entry name" value="NT_sf"/>
</dbReference>
<sequence length="190" mass="21517">MDRGVELIGGMEQRAIVLVAYDPEWPADFAREQRRIETALGAAAIRIDHIGSTAIPGLSAKPIIDINLTVRDPDDEAAYLPALESAGYLLRVRERGHRMVRTPELDVHVHVCAPDSDWQRRHLLFRDWLRHNDDDREAYGALKKTLAAQEWSDMNEYAAAKGPLIGEITIRAEQWARRSGWTVRAQDARS</sequence>
<evidence type="ECO:0000256" key="1">
    <source>
        <dbReference type="ARBA" id="ARBA00022993"/>
    </source>
</evidence>
<dbReference type="Proteomes" id="UP001067235">
    <property type="component" value="Unassembled WGS sequence"/>
</dbReference>
<evidence type="ECO:0000313" key="2">
    <source>
        <dbReference type="EMBL" id="MCZ4549516.1"/>
    </source>
</evidence>
<reference evidence="2" key="1">
    <citation type="submission" date="2022-12" db="EMBL/GenBank/DDBJ databases">
        <authorList>
            <person name="Krivoruchko A.V."/>
            <person name="Elkin A."/>
        </authorList>
    </citation>
    <scope>NUCLEOTIDE SEQUENCE</scope>
    <source>
        <strain evidence="2">IEGM 1388</strain>
    </source>
</reference>
<evidence type="ECO:0000313" key="3">
    <source>
        <dbReference type="Proteomes" id="UP001067235"/>
    </source>
</evidence>
<dbReference type="Gene3D" id="3.30.460.10">
    <property type="entry name" value="Beta Polymerase, domain 2"/>
    <property type="match status" value="1"/>
</dbReference>
<dbReference type="PANTHER" id="PTHR34822">
    <property type="entry name" value="GRPB DOMAIN PROTEIN (AFU_ORTHOLOGUE AFUA_1G01530)"/>
    <property type="match status" value="1"/>
</dbReference>
<dbReference type="SUPFAM" id="SSF81301">
    <property type="entry name" value="Nucleotidyltransferase"/>
    <property type="match status" value="1"/>
</dbReference>
<dbReference type="PANTHER" id="PTHR34822:SF1">
    <property type="entry name" value="GRPB FAMILY PROTEIN"/>
    <property type="match status" value="1"/>
</dbReference>
<dbReference type="RefSeq" id="WP_301570045.1">
    <property type="nucleotide sequence ID" value="NZ_JAPWIE010000002.1"/>
</dbReference>
<accession>A0ABT4MR83</accession>
<dbReference type="InterPro" id="IPR007344">
    <property type="entry name" value="GrpB/CoaE"/>
</dbReference>
<name>A0ABT4MR83_GORRU</name>
<keyword evidence="3" id="KW-1185">Reference proteome</keyword>